<evidence type="ECO:0000256" key="8">
    <source>
        <dbReference type="ARBA" id="ARBA00023136"/>
    </source>
</evidence>
<dbReference type="GO" id="GO:0006817">
    <property type="term" value="P:phosphate ion transport"/>
    <property type="evidence" value="ECO:0007669"/>
    <property type="project" value="UniProtKB-KW"/>
</dbReference>
<dbReference type="NCBIfam" id="TIGR02138">
    <property type="entry name" value="phosphate_pstC"/>
    <property type="match status" value="1"/>
</dbReference>
<keyword evidence="5 10" id="KW-0592">Phosphate transport</keyword>
<feature type="transmembrane region" description="Helical" evidence="9">
    <location>
        <begin position="78"/>
        <end position="103"/>
    </location>
</feature>
<dbReference type="CDD" id="cd06261">
    <property type="entry name" value="TM_PBP2"/>
    <property type="match status" value="1"/>
</dbReference>
<comment type="caution">
    <text evidence="10">Lacks conserved residue(s) required for the propagation of feature annotation.</text>
</comment>
<reference evidence="12 13" key="1">
    <citation type="submission" date="2014-06" db="EMBL/GenBank/DDBJ databases">
        <authorList>
            <person name="Ngugi D.K."/>
            <person name="Blom J."/>
            <person name="Alam I."/>
            <person name="Rashid M."/>
            <person name="Baalawi W."/>
            <person name="Zhang G."/>
            <person name="Hikmawan T."/>
            <person name="Guan Y."/>
            <person name="Antunes A."/>
            <person name="Siam R."/>
            <person name="El-Dorry H."/>
            <person name="Bajic V."/>
            <person name="Stingl U."/>
        </authorList>
    </citation>
    <scope>NUCLEOTIDE SEQUENCE [LARGE SCALE GENOMIC DNA]</scope>
    <source>
        <strain evidence="12">SCGC AAA799-D11</strain>
    </source>
</reference>
<dbReference type="PANTHER" id="PTHR30425">
    <property type="entry name" value="PHOSPHATE TRANSPORT SYSTEM PERMEASE PROTEIN PST"/>
    <property type="match status" value="1"/>
</dbReference>
<dbReference type="GO" id="GO:0005886">
    <property type="term" value="C:plasma membrane"/>
    <property type="evidence" value="ECO:0007669"/>
    <property type="project" value="UniProtKB-SubCell"/>
</dbReference>
<dbReference type="InterPro" id="IPR000515">
    <property type="entry name" value="MetI-like"/>
</dbReference>
<keyword evidence="8 9" id="KW-0472">Membrane</keyword>
<evidence type="ECO:0000256" key="3">
    <source>
        <dbReference type="ARBA" id="ARBA00022448"/>
    </source>
</evidence>
<evidence type="ECO:0000256" key="5">
    <source>
        <dbReference type="ARBA" id="ARBA00022592"/>
    </source>
</evidence>
<evidence type="ECO:0000256" key="2">
    <source>
        <dbReference type="ARBA" id="ARBA00007069"/>
    </source>
</evidence>
<evidence type="ECO:0000313" key="13">
    <source>
        <dbReference type="Proteomes" id="UP000029386"/>
    </source>
</evidence>
<dbReference type="GO" id="GO:0005315">
    <property type="term" value="F:phosphate transmembrane transporter activity"/>
    <property type="evidence" value="ECO:0007669"/>
    <property type="project" value="InterPro"/>
</dbReference>
<keyword evidence="13" id="KW-1185">Reference proteome</keyword>
<evidence type="ECO:0000313" key="12">
    <source>
        <dbReference type="EMBL" id="KFM16873.1"/>
    </source>
</evidence>
<dbReference type="InterPro" id="IPR011864">
    <property type="entry name" value="Phosphate_PstC"/>
</dbReference>
<keyword evidence="3 9" id="KW-0813">Transport</keyword>
<feature type="transmembrane region" description="Helical" evidence="9">
    <location>
        <begin position="158"/>
        <end position="182"/>
    </location>
</feature>
<comment type="function">
    <text evidence="10">Part of the binding-protein-dependent transport system for phosphate; probably responsible for the translocation of the substrate across the membrane.</text>
</comment>
<name>A0A087RTR9_9ARCH</name>
<keyword evidence="6 9" id="KW-0812">Transmembrane</keyword>
<protein>
    <recommendedName>
        <fullName evidence="10">Phosphate transport system permease protein</fullName>
    </recommendedName>
</protein>
<accession>A0A087RTR9</accession>
<gene>
    <name evidence="12" type="primary">pstC</name>
    <name evidence="12" type="ORF">AAA799D11_00438</name>
</gene>
<dbReference type="SUPFAM" id="SSF161098">
    <property type="entry name" value="MetI-like"/>
    <property type="match status" value="1"/>
</dbReference>
<dbReference type="EMBL" id="JOSY01000011">
    <property type="protein sequence ID" value="KFM16873.1"/>
    <property type="molecule type" value="Genomic_DNA"/>
</dbReference>
<dbReference type="STRING" id="1502291.AAA799D11_00438"/>
<evidence type="ECO:0000256" key="10">
    <source>
        <dbReference type="RuleBase" id="RU363054"/>
    </source>
</evidence>
<dbReference type="PROSITE" id="PS50928">
    <property type="entry name" value="ABC_TM1"/>
    <property type="match status" value="1"/>
</dbReference>
<proteinExistence type="inferred from homology"/>
<dbReference type="PATRIC" id="fig|1502291.3.peg.371"/>
<feature type="domain" description="ABC transmembrane type-1" evidence="11">
    <location>
        <begin position="79"/>
        <end position="308"/>
    </location>
</feature>
<dbReference type="PANTHER" id="PTHR30425:SF1">
    <property type="entry name" value="PHOSPHATE TRANSPORT SYSTEM PERMEASE PROTEIN PSTC"/>
    <property type="match status" value="1"/>
</dbReference>
<dbReference type="Gene3D" id="1.10.3720.10">
    <property type="entry name" value="MetI-like"/>
    <property type="match status" value="1"/>
</dbReference>
<comment type="similarity">
    <text evidence="2 10">Belongs to the binding-protein-dependent transport system permease family. CysTW subfamily.</text>
</comment>
<feature type="transmembrane region" description="Helical" evidence="9">
    <location>
        <begin position="20"/>
        <end position="44"/>
    </location>
</feature>
<sequence>MGRPKLTPPKAGRRPISDKIFKVGATVAGVYVLVMIVLLAFQLVSESYPIWEENGLSFIVKTEWNAVEDREDFGALPYIFGTLVTSALAMVIGVPLSIGIAMFISDAPSKIGGPLGFLVELLAAVPSVIYGLWGLFVFRVYFVDWVEKPLHNAFGDSIWLFSGTPFGLDILTASVILAIMIIPTVSAVSREVMRAVPQQQKEAAYMLGATKWEMFKLAVFPYSKTGLIGASILGLGRAVGETMAVTMLIGNATGLNAIPSSFFDPSQTMSSIVANEFNEASLGTLHLPALIGVALVLLLIAIAINVVAHILVTRMLKVKEGAINN</sequence>
<keyword evidence="7 9" id="KW-1133">Transmembrane helix</keyword>
<dbReference type="AlphaFoldDB" id="A0A087RTR9"/>
<evidence type="ECO:0000256" key="6">
    <source>
        <dbReference type="ARBA" id="ARBA00022692"/>
    </source>
</evidence>
<dbReference type="Pfam" id="PF00528">
    <property type="entry name" value="BPD_transp_1"/>
    <property type="match status" value="1"/>
</dbReference>
<evidence type="ECO:0000256" key="7">
    <source>
        <dbReference type="ARBA" id="ARBA00022989"/>
    </source>
</evidence>
<evidence type="ECO:0000256" key="9">
    <source>
        <dbReference type="RuleBase" id="RU363032"/>
    </source>
</evidence>
<comment type="caution">
    <text evidence="12">The sequence shown here is derived from an EMBL/GenBank/DDBJ whole genome shotgun (WGS) entry which is preliminary data.</text>
</comment>
<feature type="transmembrane region" description="Helical" evidence="9">
    <location>
        <begin position="289"/>
        <end position="312"/>
    </location>
</feature>
<comment type="subcellular location">
    <subcellularLocation>
        <location evidence="1 9">Cell membrane</location>
        <topology evidence="1 9">Multi-pass membrane protein</topology>
    </subcellularLocation>
</comment>
<evidence type="ECO:0000259" key="11">
    <source>
        <dbReference type="PROSITE" id="PS50928"/>
    </source>
</evidence>
<dbReference type="Proteomes" id="UP000029386">
    <property type="component" value="Unassembled WGS sequence"/>
</dbReference>
<evidence type="ECO:0000256" key="4">
    <source>
        <dbReference type="ARBA" id="ARBA00022475"/>
    </source>
</evidence>
<organism evidence="12 13">
    <name type="scientific">Marine Group I thaumarchaeote SCGC AAA799-D11</name>
    <dbReference type="NCBI Taxonomy" id="1502291"/>
    <lineage>
        <taxon>Archaea</taxon>
        <taxon>Nitrososphaerota</taxon>
        <taxon>Marine Group I</taxon>
    </lineage>
</organism>
<keyword evidence="4 10" id="KW-1003">Cell membrane</keyword>
<dbReference type="InterPro" id="IPR051124">
    <property type="entry name" value="Phosphate_Transport_Permease"/>
</dbReference>
<feature type="transmembrane region" description="Helical" evidence="9">
    <location>
        <begin position="115"/>
        <end position="138"/>
    </location>
</feature>
<dbReference type="InterPro" id="IPR035906">
    <property type="entry name" value="MetI-like_sf"/>
</dbReference>
<evidence type="ECO:0000256" key="1">
    <source>
        <dbReference type="ARBA" id="ARBA00004651"/>
    </source>
</evidence>